<keyword evidence="3" id="KW-1185">Reference proteome</keyword>
<organism evidence="1 3">
    <name type="scientific">Caligus rogercresseyi</name>
    <name type="common">Sea louse</name>
    <dbReference type="NCBI Taxonomy" id="217165"/>
    <lineage>
        <taxon>Eukaryota</taxon>
        <taxon>Metazoa</taxon>
        <taxon>Ecdysozoa</taxon>
        <taxon>Arthropoda</taxon>
        <taxon>Crustacea</taxon>
        <taxon>Multicrustacea</taxon>
        <taxon>Hexanauplia</taxon>
        <taxon>Copepoda</taxon>
        <taxon>Siphonostomatoida</taxon>
        <taxon>Caligidae</taxon>
        <taxon>Caligus</taxon>
    </lineage>
</organism>
<reference evidence="3" key="1">
    <citation type="submission" date="2021-01" db="EMBL/GenBank/DDBJ databases">
        <title>Caligus Genome Assembly.</title>
        <authorList>
            <person name="Gallardo-Escarate C."/>
        </authorList>
    </citation>
    <scope>NUCLEOTIDE SEQUENCE [LARGE SCALE GENOMIC DNA]</scope>
</reference>
<feature type="non-terminal residue" evidence="1">
    <location>
        <position position="67"/>
    </location>
</feature>
<dbReference type="AlphaFoldDB" id="A0A7T8JTD8"/>
<evidence type="ECO:0000313" key="3">
    <source>
        <dbReference type="Proteomes" id="UP000595437"/>
    </source>
</evidence>
<gene>
    <name evidence="2" type="ORF">FKW44_024156</name>
    <name evidence="1" type="ORF">FKW44_024524</name>
</gene>
<proteinExistence type="predicted"/>
<dbReference type="Proteomes" id="UP000595437">
    <property type="component" value="Chromosome 20"/>
</dbReference>
<dbReference type="EMBL" id="CP045908">
    <property type="protein sequence ID" value="QQP32956.1"/>
    <property type="molecule type" value="Genomic_DNA"/>
</dbReference>
<name>A0A7T8JTD8_CALRO</name>
<dbReference type="EMBL" id="CP045909">
    <property type="protein sequence ID" value="QQP32275.1"/>
    <property type="molecule type" value="Genomic_DNA"/>
</dbReference>
<accession>A0A7T8JTD8</accession>
<evidence type="ECO:0000313" key="2">
    <source>
        <dbReference type="EMBL" id="QQP32956.1"/>
    </source>
</evidence>
<feature type="non-terminal residue" evidence="1">
    <location>
        <position position="1"/>
    </location>
</feature>
<sequence length="67" mass="7431">SRDCSNSETKRKKKSGLGLFPNNTGNFSISDNLTRMILTHFNNATIYGSGEDVLHEECKKKESGNLP</sequence>
<protein>
    <submittedName>
        <fullName evidence="1">Uncharacterized protein</fullName>
    </submittedName>
</protein>
<dbReference type="Proteomes" id="UP000595437">
    <property type="component" value="Chromosome 19"/>
</dbReference>
<reference evidence="1" key="2">
    <citation type="journal article" name="Sci. Data">
        <title>Chromosome-scale genome assembly of the sea louse Caligus rogercresseyi by SMRT sequencing and Hi-C analysis.</title>
        <authorList>
            <person name="Gallardo-Escarate C."/>
            <person name="Valenzuela-Munoz V."/>
            <person name="Nunez-Acuna G."/>
            <person name="Valenzuela-Miranda D."/>
            <person name="Goncalves A.T."/>
            <person name="Escobar-Sepulveda H."/>
            <person name="Liachko I."/>
            <person name="Nelson B."/>
            <person name="Roberts S."/>
            <person name="Warren W."/>
        </authorList>
    </citation>
    <scope>NUCLEOTIDE SEQUENCE</scope>
    <source>
        <tissue evidence="1">Whole tissue</tissue>
    </source>
</reference>
<evidence type="ECO:0000313" key="1">
    <source>
        <dbReference type="EMBL" id="QQP32275.1"/>
    </source>
</evidence>